<feature type="compositionally biased region" description="Low complexity" evidence="12">
    <location>
        <begin position="503"/>
        <end position="513"/>
    </location>
</feature>
<evidence type="ECO:0000256" key="4">
    <source>
        <dbReference type="ARBA" id="ARBA00022705"/>
    </source>
</evidence>
<keyword evidence="14" id="KW-0378">Hydrolase</keyword>
<evidence type="ECO:0000256" key="6">
    <source>
        <dbReference type="ARBA" id="ARBA00022741"/>
    </source>
</evidence>
<evidence type="ECO:0000256" key="5">
    <source>
        <dbReference type="ARBA" id="ARBA00022723"/>
    </source>
</evidence>
<dbReference type="NCBIfam" id="TIGR02397">
    <property type="entry name" value="dnaX_nterm"/>
    <property type="match status" value="1"/>
</dbReference>
<keyword evidence="14" id="KW-0347">Helicase</keyword>
<dbReference type="PANTHER" id="PTHR11669:SF0">
    <property type="entry name" value="PROTEIN STICHEL-LIKE 2"/>
    <property type="match status" value="1"/>
</dbReference>
<feature type="compositionally biased region" description="Polar residues" evidence="12">
    <location>
        <begin position="446"/>
        <end position="468"/>
    </location>
</feature>
<dbReference type="InterPro" id="IPR021029">
    <property type="entry name" value="DNA_pol_III_tau_dom-5"/>
</dbReference>
<evidence type="ECO:0000259" key="13">
    <source>
        <dbReference type="SMART" id="SM00382"/>
    </source>
</evidence>
<comment type="subunit">
    <text evidence="11">DNA polymerase III contains a core (composed of alpha, epsilon and theta chains) that associates with a tau subunit. This core dimerizes to form the POLIII' complex. PolIII' associates with the gamma complex (composed of gamma, delta, delta', psi and chi chains) and with the beta chain to form the complete DNA polymerase III complex.</text>
</comment>
<feature type="compositionally biased region" description="Polar residues" evidence="12">
    <location>
        <begin position="539"/>
        <end position="550"/>
    </location>
</feature>
<comment type="function">
    <text evidence="11">DNA polymerase III is a complex, multichain enzyme responsible for most of the replicative synthesis in bacteria. This DNA polymerase also exhibits 3' to 5' exonuclease activity.</text>
</comment>
<dbReference type="NCBIfam" id="NF005942">
    <property type="entry name" value="PRK07994.1"/>
    <property type="match status" value="1"/>
</dbReference>
<dbReference type="Gene3D" id="3.30.300.150">
    <property type="entry name" value="DNA polymerase III, tau subunit, domain V"/>
    <property type="match status" value="1"/>
</dbReference>
<dbReference type="InterPro" id="IPR003593">
    <property type="entry name" value="AAA+_ATPase"/>
</dbReference>
<evidence type="ECO:0000256" key="7">
    <source>
        <dbReference type="ARBA" id="ARBA00022833"/>
    </source>
</evidence>
<gene>
    <name evidence="14" type="primary">ruvB_1</name>
    <name evidence="11" type="synonym">dnaX</name>
    <name evidence="14" type="ORF">VST7929_00783</name>
</gene>
<sequence>MSYQVLARKWRPHRFEQVVGQSHVLGALSNALAQNRLHHAYLFSGTRGVGKTTIARILAKGLNCEQGVTANPCGQCATCKEIDEGRFVDLLEIDAASRTKVEDTRELLDNVQYKPARGRYKVYLIDEVHMLSRHSFNALLKTLEEPPEYVKFLLATTDPQKLPITILSRCLQFHLKHLSREQIEAQLNHVLSAEQIPFEPRALSLLARAADGSMRDALSLTDQAIALGNAQVSDQVVSTMLGTLDTDQALHLLQPVASGDAAAVMEQLDEIASVGVEWDALLKEIAAQLHRIAMLQALPNAIESGEPDFERLNLLAKALTPQEVQLFYQLILQGRQDFAFAPDGRSGVEMTLLRMLAFRPAAAEPAPFQQLASAPVATQAAAPQSVAAKPSVLSTPSAQTSPSPVMPVQAATAVPTQPVVAQPTAAQPAAKSAPGMMAAKAMLTNTAPQARPASSQAELNQLKSSQPAPQAPVDPEQAAMDAYYAEMASRDDDSEDDLVHGGSSSSAPSSASSVAQHSVEQPLVDQASVAQPAVEQHSIDQTKAPTQGSRAASIIQARNRLRSQMKAQQGESAPVKKTNATPVKKESVLERVQQKSPHGSPAPLVSHNANDAQADAAADEEYRWTPSDHYHSLIQEQAEQISPQQLKAELEHEKTPEMQHQLALEAAEQDAWSAMILQLSIPMLVQQLALNAAFEQQDQQVRLALRSSQAHLNTERAVQALTKAMREYLQQPIELRVGIDDSRGQTPLELRESIYQHKLQQAKASIYADSLVQAICSRFDANVDDASIRPL</sequence>
<evidence type="ECO:0000313" key="15">
    <source>
        <dbReference type="Proteomes" id="UP000838672"/>
    </source>
</evidence>
<keyword evidence="3 11" id="KW-0548">Nucleotidyltransferase</keyword>
<dbReference type="Pfam" id="PF13177">
    <property type="entry name" value="DNA_pol3_delta2"/>
    <property type="match status" value="1"/>
</dbReference>
<evidence type="ECO:0000256" key="10">
    <source>
        <dbReference type="ARBA" id="ARBA00049244"/>
    </source>
</evidence>
<dbReference type="Pfam" id="PF22608">
    <property type="entry name" value="DNAX_ATPase_lid"/>
    <property type="match status" value="1"/>
</dbReference>
<evidence type="ECO:0000256" key="12">
    <source>
        <dbReference type="SAM" id="MobiDB-lite"/>
    </source>
</evidence>
<dbReference type="PRINTS" id="PR00300">
    <property type="entry name" value="CLPPROTEASEA"/>
</dbReference>
<dbReference type="InterPro" id="IPR022754">
    <property type="entry name" value="DNA_pol_III_gamma-3"/>
</dbReference>
<name>A0ABM8ZSM6_9VIBR</name>
<keyword evidence="5" id="KW-0479">Metal-binding</keyword>
<dbReference type="Proteomes" id="UP000838672">
    <property type="component" value="Unassembled WGS sequence"/>
</dbReference>
<dbReference type="InterPro" id="IPR045085">
    <property type="entry name" value="HLD_clamp_pol_III_gamma_tau"/>
</dbReference>
<feature type="domain" description="AAA+ ATPase" evidence="13">
    <location>
        <begin position="37"/>
        <end position="178"/>
    </location>
</feature>
<dbReference type="Gene3D" id="1.20.272.10">
    <property type="match status" value="1"/>
</dbReference>
<keyword evidence="8 11" id="KW-0067">ATP-binding</keyword>
<organism evidence="14 15">
    <name type="scientific">Vibrio stylophorae</name>
    <dbReference type="NCBI Taxonomy" id="659351"/>
    <lineage>
        <taxon>Bacteria</taxon>
        <taxon>Pseudomonadati</taxon>
        <taxon>Pseudomonadota</taxon>
        <taxon>Gammaproteobacteria</taxon>
        <taxon>Vibrionales</taxon>
        <taxon>Vibrionaceae</taxon>
        <taxon>Vibrio</taxon>
    </lineage>
</organism>
<dbReference type="InterPro" id="IPR027417">
    <property type="entry name" value="P-loop_NTPase"/>
</dbReference>
<dbReference type="InterPro" id="IPR012763">
    <property type="entry name" value="DNA_pol_III_sug/sutau_N"/>
</dbReference>
<accession>A0ABM8ZSM6</accession>
<evidence type="ECO:0000313" key="14">
    <source>
        <dbReference type="EMBL" id="CAH0532934.1"/>
    </source>
</evidence>
<keyword evidence="2 11" id="KW-0808">Transferase</keyword>
<dbReference type="Pfam" id="PF12169">
    <property type="entry name" value="DNA_pol3_gamma3"/>
    <property type="match status" value="1"/>
</dbReference>
<dbReference type="GO" id="GO:0003678">
    <property type="term" value="F:DNA helicase activity"/>
    <property type="evidence" value="ECO:0007669"/>
    <property type="project" value="UniProtKB-EC"/>
</dbReference>
<dbReference type="SUPFAM" id="SSF52540">
    <property type="entry name" value="P-loop containing nucleoside triphosphate hydrolases"/>
    <property type="match status" value="1"/>
</dbReference>
<evidence type="ECO:0000256" key="8">
    <source>
        <dbReference type="ARBA" id="ARBA00022840"/>
    </source>
</evidence>
<dbReference type="SUPFAM" id="SSF48019">
    <property type="entry name" value="post-AAA+ oligomerization domain-like"/>
    <property type="match status" value="1"/>
</dbReference>
<dbReference type="InterPro" id="IPR038249">
    <property type="entry name" value="PolIII_tau_V_sf"/>
</dbReference>
<dbReference type="InterPro" id="IPR001270">
    <property type="entry name" value="ClpA/B"/>
</dbReference>
<protein>
    <recommendedName>
        <fullName evidence="11">DNA polymerase III subunit gamma/tau</fullName>
        <ecNumber evidence="11">2.7.7.7</ecNumber>
    </recommendedName>
</protein>
<evidence type="ECO:0000256" key="2">
    <source>
        <dbReference type="ARBA" id="ARBA00022679"/>
    </source>
</evidence>
<reference evidence="14" key="1">
    <citation type="submission" date="2021-11" db="EMBL/GenBank/DDBJ databases">
        <authorList>
            <person name="Rodrigo-Torres L."/>
            <person name="Arahal R. D."/>
            <person name="Lucena T."/>
        </authorList>
    </citation>
    <scope>NUCLEOTIDE SEQUENCE</scope>
    <source>
        <strain evidence="14">CECT 7929</strain>
    </source>
</reference>
<dbReference type="InterPro" id="IPR050238">
    <property type="entry name" value="DNA_Rep/Repair_Clamp_Loader"/>
</dbReference>
<comment type="caution">
    <text evidence="14">The sequence shown here is derived from an EMBL/GenBank/DDBJ whole genome shotgun (WGS) entry which is preliminary data.</text>
</comment>
<dbReference type="CDD" id="cd00009">
    <property type="entry name" value="AAA"/>
    <property type="match status" value="1"/>
</dbReference>
<evidence type="ECO:0000256" key="9">
    <source>
        <dbReference type="ARBA" id="ARBA00022932"/>
    </source>
</evidence>
<proteinExistence type="inferred from homology"/>
<dbReference type="Gene3D" id="3.40.50.300">
    <property type="entry name" value="P-loop containing nucleotide triphosphate hydrolases"/>
    <property type="match status" value="1"/>
</dbReference>
<evidence type="ECO:0000256" key="11">
    <source>
        <dbReference type="RuleBase" id="RU364063"/>
    </source>
</evidence>
<feature type="compositionally biased region" description="Basic and acidic residues" evidence="12">
    <location>
        <begin position="583"/>
        <end position="593"/>
    </location>
</feature>
<keyword evidence="15" id="KW-1185">Reference proteome</keyword>
<dbReference type="Gene3D" id="1.10.8.60">
    <property type="match status" value="1"/>
</dbReference>
<comment type="similarity">
    <text evidence="1 11">Belongs to the DnaX/STICHEL family.</text>
</comment>
<keyword evidence="7" id="KW-0862">Zinc</keyword>
<keyword evidence="9 11" id="KW-0239">DNA-directed DNA polymerase</keyword>
<dbReference type="GO" id="GO:0016787">
    <property type="term" value="F:hydrolase activity"/>
    <property type="evidence" value="ECO:0007669"/>
    <property type="project" value="UniProtKB-KW"/>
</dbReference>
<dbReference type="RefSeq" id="WP_237465074.1">
    <property type="nucleotide sequence ID" value="NZ_CAKLDI010000001.1"/>
</dbReference>
<dbReference type="InterPro" id="IPR008921">
    <property type="entry name" value="DNA_pol3_clamp-load_cplx_C"/>
</dbReference>
<keyword evidence="4 11" id="KW-0235">DNA replication</keyword>
<dbReference type="SMART" id="SM00382">
    <property type="entry name" value="AAA"/>
    <property type="match status" value="1"/>
</dbReference>
<evidence type="ECO:0000256" key="3">
    <source>
        <dbReference type="ARBA" id="ARBA00022695"/>
    </source>
</evidence>
<dbReference type="PANTHER" id="PTHR11669">
    <property type="entry name" value="REPLICATION FACTOR C / DNA POLYMERASE III GAMMA-TAU SUBUNIT"/>
    <property type="match status" value="1"/>
</dbReference>
<evidence type="ECO:0000256" key="1">
    <source>
        <dbReference type="ARBA" id="ARBA00006360"/>
    </source>
</evidence>
<feature type="region of interest" description="Disordered" evidence="12">
    <location>
        <begin position="446"/>
        <end position="474"/>
    </location>
</feature>
<dbReference type="Pfam" id="PF12170">
    <property type="entry name" value="DNA_pol3_tau_5"/>
    <property type="match status" value="1"/>
</dbReference>
<dbReference type="NCBIfam" id="NF004046">
    <property type="entry name" value="PRK05563.1"/>
    <property type="match status" value="1"/>
</dbReference>
<dbReference type="EMBL" id="CAKLDI010000001">
    <property type="protein sequence ID" value="CAH0532934.1"/>
    <property type="molecule type" value="Genomic_DNA"/>
</dbReference>
<dbReference type="EC" id="2.7.7.7" evidence="11"/>
<keyword evidence="6 11" id="KW-0547">Nucleotide-binding</keyword>
<dbReference type="CDD" id="cd18137">
    <property type="entry name" value="HLD_clamp_pol_III_gamma_tau"/>
    <property type="match status" value="1"/>
</dbReference>
<feature type="region of interest" description="Disordered" evidence="12">
    <location>
        <begin position="489"/>
        <end position="607"/>
    </location>
</feature>
<comment type="catalytic activity">
    <reaction evidence="10 11">
        <text>DNA(n) + a 2'-deoxyribonucleoside 5'-triphosphate = DNA(n+1) + diphosphate</text>
        <dbReference type="Rhea" id="RHEA:22508"/>
        <dbReference type="Rhea" id="RHEA-COMP:17339"/>
        <dbReference type="Rhea" id="RHEA-COMP:17340"/>
        <dbReference type="ChEBI" id="CHEBI:33019"/>
        <dbReference type="ChEBI" id="CHEBI:61560"/>
        <dbReference type="ChEBI" id="CHEBI:173112"/>
        <dbReference type="EC" id="2.7.7.7"/>
    </reaction>
</comment>